<accession>B8BUS0</accession>
<keyword evidence="1" id="KW-1133">Transmembrane helix</keyword>
<sequence>MGKASKEPEFDRTSWMVNSDVAQFLTLHQKEVLYMCMLGYTFMHGSKVFAAAPKEASFSYKLVSMILACTGGGILVPIFLNGIPVPLANDAYPIAILLSFAIHYYFPIVREVVKLSPIVNSCFIIMYEAVRAKVVLTFTVAASAAIAPSTFSFPLFGPIMCGTIAGCGGAFLPMSKGLSPIENGMQYPMITAFIGATLAHLFLSTELSEGVTNAKAKVHFHLVLFFGAIGLINGLDLKAKQVVKTKTE</sequence>
<dbReference type="eggNOG" id="ENOG502SEWS">
    <property type="taxonomic scope" value="Eukaryota"/>
</dbReference>
<feature type="transmembrane region" description="Helical" evidence="1">
    <location>
        <begin position="153"/>
        <end position="172"/>
    </location>
</feature>
<dbReference type="InParanoid" id="B8BUS0"/>
<keyword evidence="1" id="KW-0812">Transmembrane</keyword>
<organism evidence="2 3">
    <name type="scientific">Thalassiosira pseudonana</name>
    <name type="common">Marine diatom</name>
    <name type="synonym">Cyclotella nana</name>
    <dbReference type="NCBI Taxonomy" id="35128"/>
    <lineage>
        <taxon>Eukaryota</taxon>
        <taxon>Sar</taxon>
        <taxon>Stramenopiles</taxon>
        <taxon>Ochrophyta</taxon>
        <taxon>Bacillariophyta</taxon>
        <taxon>Coscinodiscophyceae</taxon>
        <taxon>Thalassiosirophycidae</taxon>
        <taxon>Thalassiosirales</taxon>
        <taxon>Thalassiosiraceae</taxon>
        <taxon>Thalassiosira</taxon>
    </lineage>
</organism>
<reference evidence="2 3" key="2">
    <citation type="journal article" date="2008" name="Nature">
        <title>The Phaeodactylum genome reveals the evolutionary history of diatom genomes.</title>
        <authorList>
            <person name="Bowler C."/>
            <person name="Allen A.E."/>
            <person name="Badger J.H."/>
            <person name="Grimwood J."/>
            <person name="Jabbari K."/>
            <person name="Kuo A."/>
            <person name="Maheswari U."/>
            <person name="Martens C."/>
            <person name="Maumus F."/>
            <person name="Otillar R.P."/>
            <person name="Rayko E."/>
            <person name="Salamov A."/>
            <person name="Vandepoele K."/>
            <person name="Beszteri B."/>
            <person name="Gruber A."/>
            <person name="Heijde M."/>
            <person name="Katinka M."/>
            <person name="Mock T."/>
            <person name="Valentin K."/>
            <person name="Verret F."/>
            <person name="Berges J.A."/>
            <person name="Brownlee C."/>
            <person name="Cadoret J.P."/>
            <person name="Chiovitti A."/>
            <person name="Choi C.J."/>
            <person name="Coesel S."/>
            <person name="De Martino A."/>
            <person name="Detter J.C."/>
            <person name="Durkin C."/>
            <person name="Falciatore A."/>
            <person name="Fournet J."/>
            <person name="Haruta M."/>
            <person name="Huysman M.J."/>
            <person name="Jenkins B.D."/>
            <person name="Jiroutova K."/>
            <person name="Jorgensen R.E."/>
            <person name="Joubert Y."/>
            <person name="Kaplan A."/>
            <person name="Kroger N."/>
            <person name="Kroth P.G."/>
            <person name="La Roche J."/>
            <person name="Lindquist E."/>
            <person name="Lommer M."/>
            <person name="Martin-Jezequel V."/>
            <person name="Lopez P.J."/>
            <person name="Lucas S."/>
            <person name="Mangogna M."/>
            <person name="McGinnis K."/>
            <person name="Medlin L.K."/>
            <person name="Montsant A."/>
            <person name="Oudot-Le Secq M.P."/>
            <person name="Napoli C."/>
            <person name="Obornik M."/>
            <person name="Parker M.S."/>
            <person name="Petit J.L."/>
            <person name="Porcel B.M."/>
            <person name="Poulsen N."/>
            <person name="Robison M."/>
            <person name="Rychlewski L."/>
            <person name="Rynearson T.A."/>
            <person name="Schmutz J."/>
            <person name="Shapiro H."/>
            <person name="Siaut M."/>
            <person name="Stanley M."/>
            <person name="Sussman M.R."/>
            <person name="Taylor A.R."/>
            <person name="Vardi A."/>
            <person name="von Dassow P."/>
            <person name="Vyverman W."/>
            <person name="Willis A."/>
            <person name="Wyrwicz L.S."/>
            <person name="Rokhsar D.S."/>
            <person name="Weissenbach J."/>
            <person name="Armbrust E.V."/>
            <person name="Green B.R."/>
            <person name="Van de Peer Y."/>
            <person name="Grigoriev I.V."/>
        </authorList>
    </citation>
    <scope>NUCLEOTIDE SEQUENCE [LARGE SCALE GENOMIC DNA]</scope>
    <source>
        <strain evidence="2 3">CCMP1335</strain>
    </source>
</reference>
<evidence type="ECO:0000256" key="1">
    <source>
        <dbReference type="SAM" id="Phobius"/>
    </source>
</evidence>
<dbReference type="OMA" id="ANDAYPI"/>
<evidence type="ECO:0000313" key="3">
    <source>
        <dbReference type="Proteomes" id="UP000001449"/>
    </source>
</evidence>
<proteinExistence type="predicted"/>
<dbReference type="KEGG" id="tps:THAPSDRAFT_2577"/>
<protein>
    <submittedName>
        <fullName evidence="2">Uncharacterized protein</fullName>
    </submittedName>
</protein>
<feature type="transmembrane region" description="Helical" evidence="1">
    <location>
        <begin position="218"/>
        <end position="237"/>
    </location>
</feature>
<evidence type="ECO:0000313" key="2">
    <source>
        <dbReference type="EMBL" id="EED94809.1"/>
    </source>
</evidence>
<dbReference type="Proteomes" id="UP000001449">
    <property type="component" value="Chromosome 2"/>
</dbReference>
<keyword evidence="3" id="KW-1185">Reference proteome</keyword>
<feature type="transmembrane region" description="Helical" evidence="1">
    <location>
        <begin position="130"/>
        <end position="147"/>
    </location>
</feature>
<gene>
    <name evidence="2" type="ORF">THAPSDRAFT_2577</name>
</gene>
<dbReference type="PaxDb" id="35128-Thaps2577"/>
<dbReference type="AlphaFoldDB" id="B8BUS0"/>
<dbReference type="HOGENOM" id="CLU_1071421_0_0_1"/>
<feature type="transmembrane region" description="Helical" evidence="1">
    <location>
        <begin position="62"/>
        <end position="80"/>
    </location>
</feature>
<feature type="transmembrane region" description="Helical" evidence="1">
    <location>
        <begin position="184"/>
        <end position="203"/>
    </location>
</feature>
<dbReference type="GeneID" id="7450413"/>
<reference evidence="2 3" key="1">
    <citation type="journal article" date="2004" name="Science">
        <title>The genome of the diatom Thalassiosira pseudonana: ecology, evolution, and metabolism.</title>
        <authorList>
            <person name="Armbrust E.V."/>
            <person name="Berges J.A."/>
            <person name="Bowler C."/>
            <person name="Green B.R."/>
            <person name="Martinez D."/>
            <person name="Putnam N.H."/>
            <person name="Zhou S."/>
            <person name="Allen A.E."/>
            <person name="Apt K.E."/>
            <person name="Bechner M."/>
            <person name="Brzezinski M.A."/>
            <person name="Chaal B.K."/>
            <person name="Chiovitti A."/>
            <person name="Davis A.K."/>
            <person name="Demarest M.S."/>
            <person name="Detter J.C."/>
            <person name="Glavina T."/>
            <person name="Goodstein D."/>
            <person name="Hadi M.Z."/>
            <person name="Hellsten U."/>
            <person name="Hildebrand M."/>
            <person name="Jenkins B.D."/>
            <person name="Jurka J."/>
            <person name="Kapitonov V.V."/>
            <person name="Kroger N."/>
            <person name="Lau W.W."/>
            <person name="Lane T.W."/>
            <person name="Larimer F.W."/>
            <person name="Lippmeier J.C."/>
            <person name="Lucas S."/>
            <person name="Medina M."/>
            <person name="Montsant A."/>
            <person name="Obornik M."/>
            <person name="Parker M.S."/>
            <person name="Palenik B."/>
            <person name="Pazour G.J."/>
            <person name="Richardson P.M."/>
            <person name="Rynearson T.A."/>
            <person name="Saito M.A."/>
            <person name="Schwartz D.C."/>
            <person name="Thamatrakoln K."/>
            <person name="Valentin K."/>
            <person name="Vardi A."/>
            <person name="Wilkerson F.P."/>
            <person name="Rokhsar D.S."/>
        </authorList>
    </citation>
    <scope>NUCLEOTIDE SEQUENCE [LARGE SCALE GENOMIC DNA]</scope>
    <source>
        <strain evidence="2 3">CCMP1335</strain>
    </source>
</reference>
<feature type="transmembrane region" description="Helical" evidence="1">
    <location>
        <begin position="92"/>
        <end position="109"/>
    </location>
</feature>
<keyword evidence="1" id="KW-0472">Membrane</keyword>
<dbReference type="EMBL" id="CM000639">
    <property type="protein sequence ID" value="EED94809.1"/>
    <property type="molecule type" value="Genomic_DNA"/>
</dbReference>
<dbReference type="RefSeq" id="XP_002287366.1">
    <property type="nucleotide sequence ID" value="XM_002287330.1"/>
</dbReference>
<name>B8BUS0_THAPS</name>